<gene>
    <name evidence="1" type="primary">Acey_s0642.g1030</name>
    <name evidence="1" type="ORF">Y032_0642g1030</name>
</gene>
<dbReference type="EMBL" id="JARK01000242">
    <property type="protein sequence ID" value="EYC39740.1"/>
    <property type="molecule type" value="Genomic_DNA"/>
</dbReference>
<organism evidence="1 2">
    <name type="scientific">Ancylostoma ceylanicum</name>
    <dbReference type="NCBI Taxonomy" id="53326"/>
    <lineage>
        <taxon>Eukaryota</taxon>
        <taxon>Metazoa</taxon>
        <taxon>Ecdysozoa</taxon>
        <taxon>Nematoda</taxon>
        <taxon>Chromadorea</taxon>
        <taxon>Rhabditida</taxon>
        <taxon>Rhabditina</taxon>
        <taxon>Rhabditomorpha</taxon>
        <taxon>Strongyloidea</taxon>
        <taxon>Ancylostomatidae</taxon>
        <taxon>Ancylostomatinae</taxon>
        <taxon>Ancylostoma</taxon>
    </lineage>
</organism>
<proteinExistence type="predicted"/>
<dbReference type="AlphaFoldDB" id="A0A016WJB2"/>
<keyword evidence="2" id="KW-1185">Reference proteome</keyword>
<reference evidence="2" key="1">
    <citation type="journal article" date="2015" name="Nat. Genet.">
        <title>The genome and transcriptome of the zoonotic hookworm Ancylostoma ceylanicum identify infection-specific gene families.</title>
        <authorList>
            <person name="Schwarz E.M."/>
            <person name="Hu Y."/>
            <person name="Antoshechkin I."/>
            <person name="Miller M.M."/>
            <person name="Sternberg P.W."/>
            <person name="Aroian R.V."/>
        </authorList>
    </citation>
    <scope>NUCLEOTIDE SEQUENCE</scope>
    <source>
        <strain evidence="2">HY135</strain>
    </source>
</reference>
<comment type="caution">
    <text evidence="1">The sequence shown here is derived from an EMBL/GenBank/DDBJ whole genome shotgun (WGS) entry which is preliminary data.</text>
</comment>
<sequence length="131" mass="14882">MWDTKYSAEWEGSFPLLIHVFYSTGLALHYLTHCGQCDAHGASRPSAPGWPRDAHGASRHNSKLKTALFPTALPHYSIRRTHYSILRTTYWMGPVGALIMTKSQMKYYLEIQVYVTSVRKVKIVSLIEIAV</sequence>
<evidence type="ECO:0000313" key="1">
    <source>
        <dbReference type="EMBL" id="EYC39740.1"/>
    </source>
</evidence>
<protein>
    <submittedName>
        <fullName evidence="1">Uncharacterized protein</fullName>
    </submittedName>
</protein>
<dbReference type="Proteomes" id="UP000024635">
    <property type="component" value="Unassembled WGS sequence"/>
</dbReference>
<evidence type="ECO:0000313" key="2">
    <source>
        <dbReference type="Proteomes" id="UP000024635"/>
    </source>
</evidence>
<name>A0A016WJB2_9BILA</name>
<accession>A0A016WJB2</accession>